<dbReference type="HOGENOM" id="CLU_627710_0_0_1"/>
<feature type="compositionally biased region" description="Basic residues" evidence="11">
    <location>
        <begin position="312"/>
        <end position="323"/>
    </location>
</feature>
<dbReference type="GO" id="GO:0000493">
    <property type="term" value="P:box H/ACA snoRNP assembly"/>
    <property type="evidence" value="ECO:0007669"/>
    <property type="project" value="InterPro"/>
</dbReference>
<gene>
    <name evidence="12" type="ORF">GUITHDRAFT_102227</name>
</gene>
<sequence>MDTSMGTEVDGAGAEVHPTRIHSEEQAFVGEQDEPLAAETDKKEANEESMQVDRAEEVSISKQHEDWIRNVEEVMRVDRVNADLAAAAAAVMDRPSLPPSAEVPQEKDLSAPSRQAPEPSLPSGEAKAEEEESSDWSDSEDEKVEVQEQVNQESGDEDGSHATEAQLRTKNEVEPPVPSMEVASVDGPIEQLGSISAVVDASVVIQAQAGVPALDEGAVICFEDKTAVGLVAEIFGPIYEPFYIIKFSSPEHMDKDRLVVGKVVFYAVESAKPVDRAVCQVKGSDASNMFDEEPGEDEIEYSDDEEEAEAKKKLKGRKNKNRSHASNDSANPQAAGRGMRHKDSRPAQAVHGNAGMATAIPPMPQAAMMWPNPAMLGAAASYPEFPGNPSWQPFRHPFPQFPMLYPMPQQQFPQVPGQPNPYYLGQPGGGGWQQKPG</sequence>
<dbReference type="InterPro" id="IPR040309">
    <property type="entry name" value="Naf1"/>
</dbReference>
<proteinExistence type="inferred from homology"/>
<reference evidence="14" key="2">
    <citation type="submission" date="2012-11" db="EMBL/GenBank/DDBJ databases">
        <authorList>
            <person name="Kuo A."/>
            <person name="Curtis B.A."/>
            <person name="Tanifuji G."/>
            <person name="Burki F."/>
            <person name="Gruber A."/>
            <person name="Irimia M."/>
            <person name="Maruyama S."/>
            <person name="Arias M.C."/>
            <person name="Ball S.G."/>
            <person name="Gile G.H."/>
            <person name="Hirakawa Y."/>
            <person name="Hopkins J.F."/>
            <person name="Rensing S.A."/>
            <person name="Schmutz J."/>
            <person name="Symeonidi A."/>
            <person name="Elias M."/>
            <person name="Eveleigh R.J."/>
            <person name="Herman E.K."/>
            <person name="Klute M.J."/>
            <person name="Nakayama T."/>
            <person name="Obornik M."/>
            <person name="Reyes-Prieto A."/>
            <person name="Armbrust E.V."/>
            <person name="Aves S.J."/>
            <person name="Beiko R.G."/>
            <person name="Coutinho P."/>
            <person name="Dacks J.B."/>
            <person name="Durnford D.G."/>
            <person name="Fast N.M."/>
            <person name="Green B.R."/>
            <person name="Grisdale C."/>
            <person name="Hempe F."/>
            <person name="Henrissat B."/>
            <person name="Hoppner M.P."/>
            <person name="Ishida K.-I."/>
            <person name="Kim E."/>
            <person name="Koreny L."/>
            <person name="Kroth P.G."/>
            <person name="Liu Y."/>
            <person name="Malik S.-B."/>
            <person name="Maier U.G."/>
            <person name="McRose D."/>
            <person name="Mock T."/>
            <person name="Neilson J.A."/>
            <person name="Onodera N.T."/>
            <person name="Poole A.M."/>
            <person name="Pritham E.J."/>
            <person name="Richards T.A."/>
            <person name="Rocap G."/>
            <person name="Roy S.W."/>
            <person name="Sarai C."/>
            <person name="Schaack S."/>
            <person name="Shirato S."/>
            <person name="Slamovits C.H."/>
            <person name="Spencer D.F."/>
            <person name="Suzuki S."/>
            <person name="Worden A.Z."/>
            <person name="Zauner S."/>
            <person name="Barry K."/>
            <person name="Bell C."/>
            <person name="Bharti A.K."/>
            <person name="Crow J.A."/>
            <person name="Grimwood J."/>
            <person name="Kramer R."/>
            <person name="Lindquist E."/>
            <person name="Lucas S."/>
            <person name="Salamov A."/>
            <person name="McFadden G.I."/>
            <person name="Lane C.E."/>
            <person name="Keeling P.J."/>
            <person name="Gray M.W."/>
            <person name="Grigoriev I.V."/>
            <person name="Archibald J.M."/>
        </authorList>
    </citation>
    <scope>NUCLEOTIDE SEQUENCE</scope>
    <source>
        <strain evidence="14">CCMP2712</strain>
    </source>
</reference>
<dbReference type="EMBL" id="JH992973">
    <property type="protein sequence ID" value="EKX52327.1"/>
    <property type="molecule type" value="Genomic_DNA"/>
</dbReference>
<dbReference type="OMA" id="WKNDDEP"/>
<evidence type="ECO:0000256" key="10">
    <source>
        <dbReference type="ARBA" id="ARBA00023242"/>
    </source>
</evidence>
<evidence type="ECO:0000256" key="11">
    <source>
        <dbReference type="SAM" id="MobiDB-lite"/>
    </source>
</evidence>
<feature type="region of interest" description="Disordered" evidence="11">
    <location>
        <begin position="405"/>
        <end position="437"/>
    </location>
</feature>
<evidence type="ECO:0000256" key="8">
    <source>
        <dbReference type="ARBA" id="ARBA00022640"/>
    </source>
</evidence>
<dbReference type="Pfam" id="PF04410">
    <property type="entry name" value="Gar1"/>
    <property type="match status" value="1"/>
</dbReference>
<feature type="compositionally biased region" description="Basic and acidic residues" evidence="11">
    <location>
        <begin position="39"/>
        <end position="60"/>
    </location>
</feature>
<dbReference type="SUPFAM" id="SSF50447">
    <property type="entry name" value="Translation proteins"/>
    <property type="match status" value="1"/>
</dbReference>
<feature type="compositionally biased region" description="Acidic residues" evidence="11">
    <location>
        <begin position="290"/>
        <end position="308"/>
    </location>
</feature>
<dbReference type="GO" id="GO:0005732">
    <property type="term" value="C:sno(s)RNA-containing ribonucleoprotein complex"/>
    <property type="evidence" value="ECO:0007669"/>
    <property type="project" value="InterPro"/>
</dbReference>
<reference evidence="13" key="3">
    <citation type="submission" date="2016-03" db="UniProtKB">
        <authorList>
            <consortium name="EnsemblProtists"/>
        </authorList>
    </citation>
    <scope>IDENTIFICATION</scope>
</reference>
<dbReference type="GO" id="GO:0005634">
    <property type="term" value="C:nucleus"/>
    <property type="evidence" value="ECO:0007669"/>
    <property type="project" value="UniProtKB-SubCell"/>
</dbReference>
<dbReference type="PANTHER" id="PTHR31633">
    <property type="entry name" value="H/ACA RIBONUCLEOPROTEIN COMPLEX NON-CORE SUBUNIT NAF1"/>
    <property type="match status" value="1"/>
</dbReference>
<evidence type="ECO:0000256" key="7">
    <source>
        <dbReference type="ARBA" id="ARBA00022553"/>
    </source>
</evidence>
<dbReference type="STRING" id="905079.L1JVD0"/>
<protein>
    <recommendedName>
        <fullName evidence="3">H/ACA ribonucleoprotein complex non-core subunit NAF1</fullName>
    </recommendedName>
</protein>
<name>L1JVD0_GUITC</name>
<feature type="compositionally biased region" description="Acidic residues" evidence="11">
    <location>
        <begin position="128"/>
        <end position="143"/>
    </location>
</feature>
<feature type="compositionally biased region" description="Gly residues" evidence="11">
    <location>
        <begin position="426"/>
        <end position="437"/>
    </location>
</feature>
<accession>L1JVD0</accession>
<dbReference type="RefSeq" id="XP_005839307.1">
    <property type="nucleotide sequence ID" value="XM_005839250.1"/>
</dbReference>
<dbReference type="AlphaFoldDB" id="L1JVD0"/>
<keyword evidence="9" id="KW-0694">RNA-binding</keyword>
<evidence type="ECO:0000256" key="6">
    <source>
        <dbReference type="ARBA" id="ARBA00022552"/>
    </source>
</evidence>
<evidence type="ECO:0000313" key="14">
    <source>
        <dbReference type="Proteomes" id="UP000011087"/>
    </source>
</evidence>
<keyword evidence="7" id="KW-0597">Phosphoprotein</keyword>
<dbReference type="InterPro" id="IPR007504">
    <property type="entry name" value="H/ACA_rnp_Gar1/Naf1"/>
</dbReference>
<feature type="region of interest" description="Disordered" evidence="11">
    <location>
        <begin position="285"/>
        <end position="349"/>
    </location>
</feature>
<evidence type="ECO:0000313" key="12">
    <source>
        <dbReference type="EMBL" id="EKX52327.1"/>
    </source>
</evidence>
<keyword evidence="10" id="KW-0539">Nucleus</keyword>
<keyword evidence="6" id="KW-0698">rRNA processing</keyword>
<dbReference type="GeneID" id="17308780"/>
<dbReference type="eggNOG" id="KOG2236">
    <property type="taxonomic scope" value="Eukaryota"/>
</dbReference>
<dbReference type="GO" id="GO:0001522">
    <property type="term" value="P:pseudouridine synthesis"/>
    <property type="evidence" value="ECO:0007669"/>
    <property type="project" value="InterPro"/>
</dbReference>
<keyword evidence="5" id="KW-0150">Chloroplast</keyword>
<keyword evidence="4" id="KW-0690">Ribosome biogenesis</keyword>
<dbReference type="GO" id="GO:0003723">
    <property type="term" value="F:RNA binding"/>
    <property type="evidence" value="ECO:0007669"/>
    <property type="project" value="UniProtKB-KW"/>
</dbReference>
<evidence type="ECO:0000256" key="5">
    <source>
        <dbReference type="ARBA" id="ARBA00022528"/>
    </source>
</evidence>
<organism evidence="12">
    <name type="scientific">Guillardia theta (strain CCMP2712)</name>
    <name type="common">Cryptophyte</name>
    <dbReference type="NCBI Taxonomy" id="905079"/>
    <lineage>
        <taxon>Eukaryota</taxon>
        <taxon>Cryptophyceae</taxon>
        <taxon>Pyrenomonadales</taxon>
        <taxon>Geminigeraceae</taxon>
        <taxon>Guillardia</taxon>
    </lineage>
</organism>
<evidence type="ECO:0000256" key="4">
    <source>
        <dbReference type="ARBA" id="ARBA00022517"/>
    </source>
</evidence>
<evidence type="ECO:0000313" key="13">
    <source>
        <dbReference type="EnsemblProtists" id="EKX52327"/>
    </source>
</evidence>
<keyword evidence="14" id="KW-1185">Reference proteome</keyword>
<comment type="subcellular location">
    <subcellularLocation>
        <location evidence="1">Nucleus</location>
    </subcellularLocation>
</comment>
<dbReference type="PaxDb" id="55529-EKX52327"/>
<feature type="region of interest" description="Disordered" evidence="11">
    <location>
        <begin position="1"/>
        <end position="60"/>
    </location>
</feature>
<dbReference type="InterPro" id="IPR038664">
    <property type="entry name" value="Gar1/Naf1_Cbf5-bd_sf"/>
</dbReference>
<comment type="similarity">
    <text evidence="2">Belongs to the NAF1 family.</text>
</comment>
<keyword evidence="8" id="KW-0934">Plastid</keyword>
<feature type="region of interest" description="Disordered" evidence="11">
    <location>
        <begin position="92"/>
        <end position="181"/>
    </location>
</feature>
<dbReference type="OrthoDB" id="21550at2759"/>
<dbReference type="PANTHER" id="PTHR31633:SF1">
    <property type="entry name" value="H_ACA RIBONUCLEOPROTEIN COMPLEX NON-CORE SUBUNIT NAF1"/>
    <property type="match status" value="1"/>
</dbReference>
<evidence type="ECO:0000256" key="1">
    <source>
        <dbReference type="ARBA" id="ARBA00004123"/>
    </source>
</evidence>
<reference evidence="12 14" key="1">
    <citation type="journal article" date="2012" name="Nature">
        <title>Algal genomes reveal evolutionary mosaicism and the fate of nucleomorphs.</title>
        <authorList>
            <consortium name="DOE Joint Genome Institute"/>
            <person name="Curtis B.A."/>
            <person name="Tanifuji G."/>
            <person name="Burki F."/>
            <person name="Gruber A."/>
            <person name="Irimia M."/>
            <person name="Maruyama S."/>
            <person name="Arias M.C."/>
            <person name="Ball S.G."/>
            <person name="Gile G.H."/>
            <person name="Hirakawa Y."/>
            <person name="Hopkins J.F."/>
            <person name="Kuo A."/>
            <person name="Rensing S.A."/>
            <person name="Schmutz J."/>
            <person name="Symeonidi A."/>
            <person name="Elias M."/>
            <person name="Eveleigh R.J."/>
            <person name="Herman E.K."/>
            <person name="Klute M.J."/>
            <person name="Nakayama T."/>
            <person name="Obornik M."/>
            <person name="Reyes-Prieto A."/>
            <person name="Armbrust E.V."/>
            <person name="Aves S.J."/>
            <person name="Beiko R.G."/>
            <person name="Coutinho P."/>
            <person name="Dacks J.B."/>
            <person name="Durnford D.G."/>
            <person name="Fast N.M."/>
            <person name="Green B.R."/>
            <person name="Grisdale C.J."/>
            <person name="Hempel F."/>
            <person name="Henrissat B."/>
            <person name="Hoppner M.P."/>
            <person name="Ishida K."/>
            <person name="Kim E."/>
            <person name="Koreny L."/>
            <person name="Kroth P.G."/>
            <person name="Liu Y."/>
            <person name="Malik S.B."/>
            <person name="Maier U.G."/>
            <person name="McRose D."/>
            <person name="Mock T."/>
            <person name="Neilson J.A."/>
            <person name="Onodera N.T."/>
            <person name="Poole A.M."/>
            <person name="Pritham E.J."/>
            <person name="Richards T.A."/>
            <person name="Rocap G."/>
            <person name="Roy S.W."/>
            <person name="Sarai C."/>
            <person name="Schaack S."/>
            <person name="Shirato S."/>
            <person name="Slamovits C.H."/>
            <person name="Spencer D.F."/>
            <person name="Suzuki S."/>
            <person name="Worden A.Z."/>
            <person name="Zauner S."/>
            <person name="Barry K."/>
            <person name="Bell C."/>
            <person name="Bharti A.K."/>
            <person name="Crow J.A."/>
            <person name="Grimwood J."/>
            <person name="Kramer R."/>
            <person name="Lindquist E."/>
            <person name="Lucas S."/>
            <person name="Salamov A."/>
            <person name="McFadden G.I."/>
            <person name="Lane C.E."/>
            <person name="Keeling P.J."/>
            <person name="Gray M.W."/>
            <person name="Grigoriev I.V."/>
            <person name="Archibald J.M."/>
        </authorList>
    </citation>
    <scope>NUCLEOTIDE SEQUENCE</scope>
    <source>
        <strain evidence="12 14">CCMP2712</strain>
    </source>
</reference>
<evidence type="ECO:0000256" key="2">
    <source>
        <dbReference type="ARBA" id="ARBA00009801"/>
    </source>
</evidence>
<evidence type="ECO:0000256" key="3">
    <source>
        <dbReference type="ARBA" id="ARBA00021438"/>
    </source>
</evidence>
<dbReference type="KEGG" id="gtt:GUITHDRAFT_102227"/>
<dbReference type="EnsemblProtists" id="EKX52327">
    <property type="protein sequence ID" value="EKX52327"/>
    <property type="gene ID" value="GUITHDRAFT_102227"/>
</dbReference>
<evidence type="ECO:0000256" key="9">
    <source>
        <dbReference type="ARBA" id="ARBA00022884"/>
    </source>
</evidence>
<dbReference type="Gene3D" id="2.40.10.230">
    <property type="entry name" value="Probable tRNA pseudouridine synthase domain"/>
    <property type="match status" value="1"/>
</dbReference>
<dbReference type="GO" id="GO:0006364">
    <property type="term" value="P:rRNA processing"/>
    <property type="evidence" value="ECO:0007669"/>
    <property type="project" value="UniProtKB-KW"/>
</dbReference>
<feature type="compositionally biased region" description="Low complexity" evidence="11">
    <location>
        <begin position="406"/>
        <end position="425"/>
    </location>
</feature>
<dbReference type="Proteomes" id="UP000011087">
    <property type="component" value="Unassembled WGS sequence"/>
</dbReference>
<dbReference type="InterPro" id="IPR009000">
    <property type="entry name" value="Transl_B-barrel_sf"/>
</dbReference>